<keyword evidence="9 11" id="KW-0472">Membrane</keyword>
<evidence type="ECO:0000313" key="14">
    <source>
        <dbReference type="Proteomes" id="UP000286806"/>
    </source>
</evidence>
<keyword evidence="14" id="KW-1185">Reference proteome</keyword>
<reference evidence="13 14" key="1">
    <citation type="journal article" date="2019" name="Front. Microbiol.">
        <title>Genomes of Neutrophilic Sulfur-Oxidizing Chemolithoautotrophs Representing 9 Proteobacterial Species From 8 Genera.</title>
        <authorList>
            <person name="Watanabe T."/>
            <person name="Kojima H."/>
            <person name="Umezawa K."/>
            <person name="Hori C."/>
            <person name="Takasuka T.E."/>
            <person name="Kato Y."/>
            <person name="Fukui M."/>
        </authorList>
    </citation>
    <scope>NUCLEOTIDE SEQUENCE [LARGE SCALE GENOMIC DNA]</scope>
    <source>
        <strain evidence="13 14">TTN</strain>
    </source>
</reference>
<evidence type="ECO:0000256" key="8">
    <source>
        <dbReference type="ARBA" id="ARBA00022989"/>
    </source>
</evidence>
<evidence type="ECO:0000256" key="7">
    <source>
        <dbReference type="ARBA" id="ARBA00022927"/>
    </source>
</evidence>
<keyword evidence="5" id="KW-0997">Cell inner membrane</keyword>
<accession>A0A401JHH9</accession>
<dbReference type="PANTHER" id="PTHR33446">
    <property type="entry name" value="PROTEIN TONB-RELATED"/>
    <property type="match status" value="1"/>
</dbReference>
<comment type="caution">
    <text evidence="13">The sequence shown here is derived from an EMBL/GenBank/DDBJ whole genome shotgun (WGS) entry which is preliminary data.</text>
</comment>
<comment type="subcellular location">
    <subcellularLocation>
        <location evidence="1">Cell inner membrane</location>
        <topology evidence="1">Single-pass membrane protein</topology>
        <orientation evidence="1">Periplasmic side</orientation>
    </subcellularLocation>
</comment>
<feature type="domain" description="TonB C-terminal" evidence="12">
    <location>
        <begin position="142"/>
        <end position="236"/>
    </location>
</feature>
<dbReference type="Proteomes" id="UP000286806">
    <property type="component" value="Unassembled WGS sequence"/>
</dbReference>
<proteinExistence type="inferred from homology"/>
<dbReference type="GO" id="GO:0005886">
    <property type="term" value="C:plasma membrane"/>
    <property type="evidence" value="ECO:0007669"/>
    <property type="project" value="UniProtKB-SubCell"/>
</dbReference>
<evidence type="ECO:0000259" key="12">
    <source>
        <dbReference type="PROSITE" id="PS52015"/>
    </source>
</evidence>
<evidence type="ECO:0000313" key="13">
    <source>
        <dbReference type="EMBL" id="GBL47422.1"/>
    </source>
</evidence>
<name>A0A401JHH9_9PROT</name>
<keyword evidence="3" id="KW-0813">Transport</keyword>
<dbReference type="NCBIfam" id="TIGR01352">
    <property type="entry name" value="tonB_Cterm"/>
    <property type="match status" value="1"/>
</dbReference>
<evidence type="ECO:0000256" key="11">
    <source>
        <dbReference type="SAM" id="Phobius"/>
    </source>
</evidence>
<keyword evidence="7" id="KW-0653">Protein transport</keyword>
<dbReference type="InterPro" id="IPR051045">
    <property type="entry name" value="TonB-dependent_transducer"/>
</dbReference>
<dbReference type="Pfam" id="PF03544">
    <property type="entry name" value="TonB_C"/>
    <property type="match status" value="1"/>
</dbReference>
<evidence type="ECO:0000256" key="9">
    <source>
        <dbReference type="ARBA" id="ARBA00023136"/>
    </source>
</evidence>
<dbReference type="PROSITE" id="PS52015">
    <property type="entry name" value="TONB_CTD"/>
    <property type="match status" value="1"/>
</dbReference>
<evidence type="ECO:0000256" key="4">
    <source>
        <dbReference type="ARBA" id="ARBA00022475"/>
    </source>
</evidence>
<evidence type="ECO:0000256" key="10">
    <source>
        <dbReference type="SAM" id="MobiDB-lite"/>
    </source>
</evidence>
<organism evidence="13 14">
    <name type="scientific">Sulfuriferula multivorans</name>
    <dbReference type="NCBI Taxonomy" id="1559896"/>
    <lineage>
        <taxon>Bacteria</taxon>
        <taxon>Pseudomonadati</taxon>
        <taxon>Pseudomonadota</taxon>
        <taxon>Betaproteobacteria</taxon>
        <taxon>Nitrosomonadales</taxon>
        <taxon>Sulfuricellaceae</taxon>
        <taxon>Sulfuriferula</taxon>
    </lineage>
</organism>
<evidence type="ECO:0000256" key="5">
    <source>
        <dbReference type="ARBA" id="ARBA00022519"/>
    </source>
</evidence>
<dbReference type="EMBL" id="BGOW01000041">
    <property type="protein sequence ID" value="GBL47422.1"/>
    <property type="molecule type" value="Genomic_DNA"/>
</dbReference>
<keyword evidence="4" id="KW-1003">Cell membrane</keyword>
<evidence type="ECO:0000256" key="2">
    <source>
        <dbReference type="ARBA" id="ARBA00006555"/>
    </source>
</evidence>
<keyword evidence="8 11" id="KW-1133">Transmembrane helix</keyword>
<protein>
    <submittedName>
        <fullName evidence="13">Ferric siderophore transport system, periplasmic binding protein TonB</fullName>
    </submittedName>
</protein>
<feature type="compositionally biased region" description="Pro residues" evidence="10">
    <location>
        <begin position="57"/>
        <end position="79"/>
    </location>
</feature>
<gene>
    <name evidence="13" type="ORF">SFMTTN_3261</name>
</gene>
<keyword evidence="6 11" id="KW-0812">Transmembrane</keyword>
<sequence length="236" mass="25090">MPVVSGRLSLPYATAIALLIEALLLAALVIGLSDAKKTTPPRPQPVMLSFPVIQAAPPKPVPTPPRKPPVKPVPHPRPAPVHHTVHHPSPPVHKTEVAEPVPEPLAMAPAEPDTVSAPPQPAPVQHTEKPSPPNVDPNIQARFEDQVRSAVQSAMRYPYAARMAHISGRTQVSFEYTDGQVSAVKIAVSSGYGMLDSAALQAVSAAAYPPPPKTMAGKSMPFKVWVRFYLTGPSAN</sequence>
<evidence type="ECO:0000256" key="1">
    <source>
        <dbReference type="ARBA" id="ARBA00004383"/>
    </source>
</evidence>
<dbReference type="InterPro" id="IPR006260">
    <property type="entry name" value="TonB/TolA_C"/>
</dbReference>
<dbReference type="PRINTS" id="PR01217">
    <property type="entry name" value="PRICHEXTENSN"/>
</dbReference>
<dbReference type="GO" id="GO:0015031">
    <property type="term" value="P:protein transport"/>
    <property type="evidence" value="ECO:0007669"/>
    <property type="project" value="UniProtKB-KW"/>
</dbReference>
<dbReference type="GO" id="GO:0055085">
    <property type="term" value="P:transmembrane transport"/>
    <property type="evidence" value="ECO:0007669"/>
    <property type="project" value="InterPro"/>
</dbReference>
<feature type="transmembrane region" description="Helical" evidence="11">
    <location>
        <begin position="12"/>
        <end position="32"/>
    </location>
</feature>
<dbReference type="SUPFAM" id="SSF74653">
    <property type="entry name" value="TolA/TonB C-terminal domain"/>
    <property type="match status" value="1"/>
</dbReference>
<dbReference type="Gene3D" id="3.30.1150.10">
    <property type="match status" value="1"/>
</dbReference>
<feature type="region of interest" description="Disordered" evidence="10">
    <location>
        <begin position="57"/>
        <end position="135"/>
    </location>
</feature>
<evidence type="ECO:0000256" key="3">
    <source>
        <dbReference type="ARBA" id="ARBA00022448"/>
    </source>
</evidence>
<dbReference type="AlphaFoldDB" id="A0A401JHH9"/>
<comment type="similarity">
    <text evidence="2">Belongs to the TonB family.</text>
</comment>
<dbReference type="InterPro" id="IPR037682">
    <property type="entry name" value="TonB_C"/>
</dbReference>
<evidence type="ECO:0000256" key="6">
    <source>
        <dbReference type="ARBA" id="ARBA00022692"/>
    </source>
</evidence>